<reference evidence="5" key="1">
    <citation type="journal article" date="2019" name="Int. J. Syst. Evol. Microbiol.">
        <title>The Global Catalogue of Microorganisms (GCM) 10K type strain sequencing project: providing services to taxonomists for standard genome sequencing and annotation.</title>
        <authorList>
            <consortium name="The Broad Institute Genomics Platform"/>
            <consortium name="The Broad Institute Genome Sequencing Center for Infectious Disease"/>
            <person name="Wu L."/>
            <person name="Ma J."/>
        </authorList>
    </citation>
    <scope>NUCLEOTIDE SEQUENCE [LARGE SCALE GENOMIC DNA]</scope>
    <source>
        <strain evidence="5">JCM 13008</strain>
    </source>
</reference>
<dbReference type="InterPro" id="IPR016032">
    <property type="entry name" value="Sig_transdc_resp-reg_C-effctor"/>
</dbReference>
<name>A0ABP4ECU8_9ACTN</name>
<feature type="domain" description="HTH luxR-type" evidence="3">
    <location>
        <begin position="918"/>
        <end position="983"/>
    </location>
</feature>
<dbReference type="InterPro" id="IPR011990">
    <property type="entry name" value="TPR-like_helical_dom_sf"/>
</dbReference>
<dbReference type="Pfam" id="PF13191">
    <property type="entry name" value="AAA_16"/>
    <property type="match status" value="1"/>
</dbReference>
<dbReference type="Proteomes" id="UP001501581">
    <property type="component" value="Unassembled WGS sequence"/>
</dbReference>
<dbReference type="EMBL" id="BAAALG010000006">
    <property type="protein sequence ID" value="GAA1099761.1"/>
    <property type="molecule type" value="Genomic_DNA"/>
</dbReference>
<evidence type="ECO:0000256" key="2">
    <source>
        <dbReference type="ARBA" id="ARBA00022840"/>
    </source>
</evidence>
<dbReference type="SUPFAM" id="SSF48452">
    <property type="entry name" value="TPR-like"/>
    <property type="match status" value="1"/>
</dbReference>
<dbReference type="PANTHER" id="PTHR16305:SF35">
    <property type="entry name" value="TRANSCRIPTIONAL ACTIVATOR DOMAIN"/>
    <property type="match status" value="1"/>
</dbReference>
<protein>
    <submittedName>
        <fullName evidence="4">Helix-turn-helix transcriptional regulator</fullName>
    </submittedName>
</protein>
<dbReference type="PROSITE" id="PS00622">
    <property type="entry name" value="HTH_LUXR_1"/>
    <property type="match status" value="1"/>
</dbReference>
<dbReference type="CDD" id="cd06170">
    <property type="entry name" value="LuxR_C_like"/>
    <property type="match status" value="1"/>
</dbReference>
<evidence type="ECO:0000256" key="1">
    <source>
        <dbReference type="ARBA" id="ARBA00022741"/>
    </source>
</evidence>
<dbReference type="Pfam" id="PF00196">
    <property type="entry name" value="GerE"/>
    <property type="match status" value="1"/>
</dbReference>
<dbReference type="Gene3D" id="1.10.10.10">
    <property type="entry name" value="Winged helix-like DNA-binding domain superfamily/Winged helix DNA-binding domain"/>
    <property type="match status" value="1"/>
</dbReference>
<dbReference type="PRINTS" id="PR00038">
    <property type="entry name" value="HTHLUXR"/>
</dbReference>
<accession>A0ABP4ECU8</accession>
<dbReference type="SMART" id="SM00421">
    <property type="entry name" value="HTH_LUXR"/>
    <property type="match status" value="1"/>
</dbReference>
<dbReference type="InterPro" id="IPR000792">
    <property type="entry name" value="Tscrpt_reg_LuxR_C"/>
</dbReference>
<keyword evidence="1" id="KW-0547">Nucleotide-binding</keyword>
<dbReference type="SUPFAM" id="SSF46894">
    <property type="entry name" value="C-terminal effector domain of the bipartite response regulators"/>
    <property type="match status" value="1"/>
</dbReference>
<dbReference type="Gene3D" id="1.25.40.10">
    <property type="entry name" value="Tetratricopeptide repeat domain"/>
    <property type="match status" value="1"/>
</dbReference>
<dbReference type="InterPro" id="IPR036388">
    <property type="entry name" value="WH-like_DNA-bd_sf"/>
</dbReference>
<evidence type="ECO:0000259" key="3">
    <source>
        <dbReference type="PROSITE" id="PS50043"/>
    </source>
</evidence>
<dbReference type="Gene3D" id="3.40.50.300">
    <property type="entry name" value="P-loop containing nucleotide triphosphate hydrolases"/>
    <property type="match status" value="1"/>
</dbReference>
<evidence type="ECO:0000313" key="4">
    <source>
        <dbReference type="EMBL" id="GAA1099761.1"/>
    </source>
</evidence>
<dbReference type="SUPFAM" id="SSF52540">
    <property type="entry name" value="P-loop containing nucleoside triphosphate hydrolases"/>
    <property type="match status" value="1"/>
</dbReference>
<dbReference type="PANTHER" id="PTHR16305">
    <property type="entry name" value="TESTICULAR SOLUBLE ADENYLYL CYCLASE"/>
    <property type="match status" value="1"/>
</dbReference>
<evidence type="ECO:0000313" key="5">
    <source>
        <dbReference type="Proteomes" id="UP001501581"/>
    </source>
</evidence>
<gene>
    <name evidence="4" type="ORF">GCM10009668_16920</name>
</gene>
<dbReference type="PROSITE" id="PS50043">
    <property type="entry name" value="HTH_LUXR_2"/>
    <property type="match status" value="1"/>
</dbReference>
<organism evidence="4 5">
    <name type="scientific">Nocardioides dubius</name>
    <dbReference type="NCBI Taxonomy" id="317019"/>
    <lineage>
        <taxon>Bacteria</taxon>
        <taxon>Bacillati</taxon>
        <taxon>Actinomycetota</taxon>
        <taxon>Actinomycetes</taxon>
        <taxon>Propionibacteriales</taxon>
        <taxon>Nocardioidaceae</taxon>
        <taxon>Nocardioides</taxon>
    </lineage>
</organism>
<keyword evidence="5" id="KW-1185">Reference proteome</keyword>
<comment type="caution">
    <text evidence="4">The sequence shown here is derived from an EMBL/GenBank/DDBJ whole genome shotgun (WGS) entry which is preliminary data.</text>
</comment>
<dbReference type="InterPro" id="IPR027417">
    <property type="entry name" value="P-loop_NTPase"/>
</dbReference>
<proteinExistence type="predicted"/>
<sequence length="986" mass="106298">MGSVAAAGPQQTLVGRDRELDELSSMLAITQPGSVARREFHIALLAGDAGVGKTRLLTALRDRAFEQGWQVAAGHCLDFGDSALPYLPFSEVLGRLATSVPEVVDRIGALHPGLVRLQPGRRVLTDDADERASVDRAELFEALHALFEAAAAVRPLLVVIEDAHWADSSTRDLISFFCSRPFHQPVAMVVSYRGEDLHRRHPLRAKVAAWTRIAGVGRMQLNPLDDAAVRQMALELHPEPITESDLAGIVDRAEGNAFFVEELVGAAKAGAGQGVPDDLADLLLVRLDRLDDQARQVVRVMSVAGRRVSHELLAAASGLDATQLDQGLRAAVESHVVVTAGRHGYAFRHALLAEAIYDDLLPGERVRLHAAYAEALSSGVAPGTAAELARHARAALDLPTALTASVRAGEEAMAVGGPDEAAHHFEHALEIAADPRHRAEVDVSALVLKTADALVDSGNPTRAQHLLERHLQQLDDDVDPLLAAQLHLQLAYSALLTDNDTDWLAHLRAGQALIPEEPSRDRAKLLALTARIFSFRMPSEAREVATEALALAESHNLPKTASDATTTLVGLDRTVPMEQLAAALEESVARAVVTGAVGAELRALFLLGRGYQDRGLFEEAAAAFTRATQRAQVHGIPWAPYAFDARLQHAQVAYLSGDWDQVLELTDMGGQSPPPVAEALLVGWQAAVLSARGVPQRARLKRLHRFWHQEGMAAIVAAPIEITEAGDADAPDEALELERRVLRVLAPNWGELFQARVRLCAVTVAAVAATMGEQTAEQRERLLGEVERLHEVGLKVVQHQVESGGFWGPEGKAWAQRLEAETLRARWLAGIDAPDLATLRRTWEETVEAFALLRHPFETATSRVRTAEVLRAAGDSAAARCLLDEARAVAQSLGAAVLLGQIRTLDPSAGRGARPAGERQRLEPLTPREHEILELVAQGRTNGEIGKQLFISTKTVSVHVSNILGKLGASGRTEAAAVARREGLLR</sequence>
<dbReference type="InterPro" id="IPR041664">
    <property type="entry name" value="AAA_16"/>
</dbReference>
<keyword evidence="2" id="KW-0067">ATP-binding</keyword>